<keyword evidence="2" id="KW-1185">Reference proteome</keyword>
<evidence type="ECO:0000313" key="1">
    <source>
        <dbReference type="EMBL" id="KAI8558053.1"/>
    </source>
</evidence>
<name>A0ACC0NZY7_RHOML</name>
<comment type="caution">
    <text evidence="1">The sequence shown here is derived from an EMBL/GenBank/DDBJ whole genome shotgun (WGS) entry which is preliminary data.</text>
</comment>
<accession>A0ACC0NZY7</accession>
<gene>
    <name evidence="1" type="ORF">RHMOL_Rhmol04G0058400</name>
</gene>
<dbReference type="EMBL" id="CM046391">
    <property type="protein sequence ID" value="KAI8558053.1"/>
    <property type="molecule type" value="Genomic_DNA"/>
</dbReference>
<dbReference type="Proteomes" id="UP001062846">
    <property type="component" value="Chromosome 4"/>
</dbReference>
<reference evidence="1" key="1">
    <citation type="submission" date="2022-02" db="EMBL/GenBank/DDBJ databases">
        <title>Plant Genome Project.</title>
        <authorList>
            <person name="Zhang R.-G."/>
        </authorList>
    </citation>
    <scope>NUCLEOTIDE SEQUENCE</scope>
    <source>
        <strain evidence="1">AT1</strain>
    </source>
</reference>
<evidence type="ECO:0000313" key="2">
    <source>
        <dbReference type="Proteomes" id="UP001062846"/>
    </source>
</evidence>
<protein>
    <submittedName>
        <fullName evidence="1">Uncharacterized protein</fullName>
    </submittedName>
</protein>
<sequence>MGKRKRLRDDDAHVLSFLSTKDAIRTFTLSTKWAYVWTFIFDINLKYANYRCPLAGEEKDSSFLDFVEIVYSTFAIPVMSRNLLEFCRHAVSMVRLVIFFYDFLTLGVFKSGQVLYFARLLGYCLRKHSCKFMLIGPVDILFSQFVGSLADVRVTTKGDILSTGAERRTHPHKWATPPAGL</sequence>
<organism evidence="1 2">
    <name type="scientific">Rhododendron molle</name>
    <name type="common">Chinese azalea</name>
    <name type="synonym">Azalea mollis</name>
    <dbReference type="NCBI Taxonomy" id="49168"/>
    <lineage>
        <taxon>Eukaryota</taxon>
        <taxon>Viridiplantae</taxon>
        <taxon>Streptophyta</taxon>
        <taxon>Embryophyta</taxon>
        <taxon>Tracheophyta</taxon>
        <taxon>Spermatophyta</taxon>
        <taxon>Magnoliopsida</taxon>
        <taxon>eudicotyledons</taxon>
        <taxon>Gunneridae</taxon>
        <taxon>Pentapetalae</taxon>
        <taxon>asterids</taxon>
        <taxon>Ericales</taxon>
        <taxon>Ericaceae</taxon>
        <taxon>Ericoideae</taxon>
        <taxon>Rhodoreae</taxon>
        <taxon>Rhododendron</taxon>
    </lineage>
</organism>
<proteinExistence type="predicted"/>